<dbReference type="Proteomes" id="UP000006163">
    <property type="component" value="Plasmid VS116_lp28-3"/>
</dbReference>
<evidence type="ECO:0000313" key="2">
    <source>
        <dbReference type="Proteomes" id="UP000006163"/>
    </source>
</evidence>
<reference evidence="1 2" key="1">
    <citation type="journal article" date="2012" name="J. Bacteriol.">
        <title>Whole-Genome Sequences of Borrelia bissettii, Borrelia valaisiana, and Borrelia spielmanii.</title>
        <authorList>
            <person name="Schutzer S.E."/>
            <person name="Fraser-Liggett C.M."/>
            <person name="Qiu W.G."/>
            <person name="Kraiczy P."/>
            <person name="Mongodin E.F."/>
            <person name="Dunn J.J."/>
            <person name="Luft B.J."/>
            <person name="Casjens S.R."/>
        </authorList>
    </citation>
    <scope>NUCLEOTIDE SEQUENCE [LARGE SCALE GENOMIC DNA]</scope>
    <source>
        <strain evidence="1 2">VS116</strain>
        <plasmid evidence="1">VS116_lp28-3</plasmid>
    </source>
</reference>
<evidence type="ECO:0000313" key="1">
    <source>
        <dbReference type="EMBL" id="ACN52929.1"/>
    </source>
</evidence>
<dbReference type="EMBL" id="CP001440">
    <property type="protein sequence ID" value="ACN52929.1"/>
    <property type="molecule type" value="Genomic_DNA"/>
</dbReference>
<geneLocation type="plasmid" evidence="1 2">
    <name>VS116_lp28-3</name>
</geneLocation>
<dbReference type="HOGENOM" id="CLU_2970292_0_0_12"/>
<gene>
    <name evidence="1" type="ORF">BVAVS116_H0056</name>
</gene>
<protein>
    <submittedName>
        <fullName evidence="1">CobQ/CobB/MinD/ParA nucleotide binding domain protein</fullName>
    </submittedName>
</protein>
<accession>C0R9B3</accession>
<name>C0R9B3_BORVA</name>
<organism evidence="1 2">
    <name type="scientific">Borreliella valaisiana VS116</name>
    <dbReference type="NCBI Taxonomy" id="445987"/>
    <lineage>
        <taxon>Bacteria</taxon>
        <taxon>Pseudomonadati</taxon>
        <taxon>Spirochaetota</taxon>
        <taxon>Spirochaetia</taxon>
        <taxon>Spirochaetales</taxon>
        <taxon>Borreliaceae</taxon>
        <taxon>Borreliella</taxon>
    </lineage>
</organism>
<proteinExistence type="predicted"/>
<dbReference type="AlphaFoldDB" id="C0R9B3"/>
<keyword evidence="1" id="KW-0614">Plasmid</keyword>
<sequence length="58" mass="6807">MIEKLDINQSIVNVANNLDLIPSYLTLHSINAFSYKHTFNEFRLKNELKRLNVCMILL</sequence>
<keyword evidence="2" id="KW-1185">Reference proteome</keyword>